<organism evidence="2 3">
    <name type="scientific">Oryza meyeriana var. granulata</name>
    <dbReference type="NCBI Taxonomy" id="110450"/>
    <lineage>
        <taxon>Eukaryota</taxon>
        <taxon>Viridiplantae</taxon>
        <taxon>Streptophyta</taxon>
        <taxon>Embryophyta</taxon>
        <taxon>Tracheophyta</taxon>
        <taxon>Spermatophyta</taxon>
        <taxon>Magnoliopsida</taxon>
        <taxon>Liliopsida</taxon>
        <taxon>Poales</taxon>
        <taxon>Poaceae</taxon>
        <taxon>BOP clade</taxon>
        <taxon>Oryzoideae</taxon>
        <taxon>Oryzeae</taxon>
        <taxon>Oryzinae</taxon>
        <taxon>Oryza</taxon>
        <taxon>Oryza meyeriana</taxon>
    </lineage>
</organism>
<evidence type="ECO:0000313" key="3">
    <source>
        <dbReference type="Proteomes" id="UP000479710"/>
    </source>
</evidence>
<evidence type="ECO:0000313" key="2">
    <source>
        <dbReference type="EMBL" id="KAF0895504.1"/>
    </source>
</evidence>
<dbReference type="AlphaFoldDB" id="A0A6G1C6S5"/>
<reference evidence="2 3" key="1">
    <citation type="submission" date="2019-11" db="EMBL/GenBank/DDBJ databases">
        <title>Whole genome sequence of Oryza granulata.</title>
        <authorList>
            <person name="Li W."/>
        </authorList>
    </citation>
    <scope>NUCLEOTIDE SEQUENCE [LARGE SCALE GENOMIC DNA]</scope>
    <source>
        <strain evidence="3">cv. Menghai</strain>
        <tissue evidence="2">Leaf</tissue>
    </source>
</reference>
<comment type="caution">
    <text evidence="2">The sequence shown here is derived from an EMBL/GenBank/DDBJ whole genome shotgun (WGS) entry which is preliminary data.</text>
</comment>
<dbReference type="Proteomes" id="UP000479710">
    <property type="component" value="Unassembled WGS sequence"/>
</dbReference>
<name>A0A6G1C6S5_9ORYZ</name>
<feature type="compositionally biased region" description="Basic residues" evidence="1">
    <location>
        <begin position="150"/>
        <end position="162"/>
    </location>
</feature>
<protein>
    <submittedName>
        <fullName evidence="2">Uncharacterized protein</fullName>
    </submittedName>
</protein>
<accession>A0A6G1C6S5</accession>
<gene>
    <name evidence="2" type="ORF">E2562_013599</name>
</gene>
<proteinExistence type="predicted"/>
<keyword evidence="3" id="KW-1185">Reference proteome</keyword>
<evidence type="ECO:0000256" key="1">
    <source>
        <dbReference type="SAM" id="MobiDB-lite"/>
    </source>
</evidence>
<dbReference type="EMBL" id="SPHZ02000010">
    <property type="protein sequence ID" value="KAF0895504.1"/>
    <property type="molecule type" value="Genomic_DNA"/>
</dbReference>
<feature type="compositionally biased region" description="Polar residues" evidence="1">
    <location>
        <begin position="54"/>
        <end position="69"/>
    </location>
</feature>
<feature type="region of interest" description="Disordered" evidence="1">
    <location>
        <begin position="125"/>
        <end position="182"/>
    </location>
</feature>
<sequence length="182" mass="19628">MKCSPPVGGLVEGAGQLATRPNAGRGSFDAFVSSYEQKNLRRPRTDKKPAPCLPSSQRLPPLAHQSSDGSPSSPAAASLCACSAPRLLAGHSWNLPRAARLLPDHLRCRRRRRHLAMCMLGATGDGASAAHRRRPQLEGRPGQAIVAPSRGRRACYHPHRRLAPPPRVPAAPSQQRKEGARR</sequence>
<feature type="region of interest" description="Disordered" evidence="1">
    <location>
        <begin position="1"/>
        <end position="75"/>
    </location>
</feature>